<feature type="non-terminal residue" evidence="1">
    <location>
        <position position="1"/>
    </location>
</feature>
<comment type="caution">
    <text evidence="1">The sequence shown here is derived from an EMBL/GenBank/DDBJ whole genome shotgun (WGS) entry which is preliminary data.</text>
</comment>
<gene>
    <name evidence="1" type="ORF">GNI_104780</name>
</gene>
<organism evidence="1 2">
    <name type="scientific">Gregarina niphandrodes</name>
    <name type="common">Septate eugregarine</name>
    <dbReference type="NCBI Taxonomy" id="110365"/>
    <lineage>
        <taxon>Eukaryota</taxon>
        <taxon>Sar</taxon>
        <taxon>Alveolata</taxon>
        <taxon>Apicomplexa</taxon>
        <taxon>Conoidasida</taxon>
        <taxon>Gregarinasina</taxon>
        <taxon>Eugregarinorida</taxon>
        <taxon>Gregarinidae</taxon>
        <taxon>Gregarina</taxon>
    </lineage>
</organism>
<dbReference type="AlphaFoldDB" id="A0A023B4E2"/>
<sequence length="197" mass="22505">CSIWKPWSSCDKSKPVSCHRFGPAWMDVFAVEDAVKHHIDRIKDCVVRCDDEDTMRHHLWEEANDALWNAPGYQRQTSLTSSFPKLLPKWYPADPKYSSSCSFDRQSCTDVPDCICRVAHVTCKTVVEGEDRPQVIESWGFHARVRDVFRMLSVPGANAKIAHPKTRHIHTEKCDAVCHGIMWSPTPSSTKKKTTIH</sequence>
<dbReference type="RefSeq" id="XP_011131305.1">
    <property type="nucleotide sequence ID" value="XM_011133003.1"/>
</dbReference>
<evidence type="ECO:0000313" key="1">
    <source>
        <dbReference type="EMBL" id="EZG56257.1"/>
    </source>
</evidence>
<protein>
    <submittedName>
        <fullName evidence="1">Uncharacterized protein</fullName>
    </submittedName>
</protein>
<name>A0A023B4E2_GRENI</name>
<accession>A0A023B4E2</accession>
<reference evidence="1" key="1">
    <citation type="submission" date="2013-12" db="EMBL/GenBank/DDBJ databases">
        <authorList>
            <person name="Omoto C.K."/>
            <person name="Sibley D."/>
            <person name="Venepally P."/>
            <person name="Hadjithomas M."/>
            <person name="Karamycheva S."/>
            <person name="Brunk B."/>
            <person name="Roos D."/>
            <person name="Caler E."/>
            <person name="Lorenzi H."/>
        </authorList>
    </citation>
    <scope>NUCLEOTIDE SEQUENCE</scope>
</reference>
<dbReference type="Proteomes" id="UP000019763">
    <property type="component" value="Unassembled WGS sequence"/>
</dbReference>
<proteinExistence type="predicted"/>
<dbReference type="EMBL" id="AFNH02000782">
    <property type="protein sequence ID" value="EZG56257.1"/>
    <property type="molecule type" value="Genomic_DNA"/>
</dbReference>
<keyword evidence="2" id="KW-1185">Reference proteome</keyword>
<dbReference type="VEuPathDB" id="CryptoDB:GNI_104780"/>
<dbReference type="GeneID" id="22913725"/>
<evidence type="ECO:0000313" key="2">
    <source>
        <dbReference type="Proteomes" id="UP000019763"/>
    </source>
</evidence>